<accession>A0A061QZN7</accession>
<reference evidence="2" key="1">
    <citation type="submission" date="2014-05" db="EMBL/GenBank/DDBJ databases">
        <title>The transcriptome of the halophilic microalga Tetraselmis sp. GSL018 isolated from the Great Salt Lake, Utah.</title>
        <authorList>
            <person name="Jinkerson R.E."/>
            <person name="D'Adamo S."/>
            <person name="Posewitz M.C."/>
        </authorList>
    </citation>
    <scope>NUCLEOTIDE SEQUENCE</scope>
    <source>
        <strain evidence="2">GSL018</strain>
    </source>
</reference>
<protein>
    <submittedName>
        <fullName evidence="2">Uncharacterized protein</fullName>
    </submittedName>
</protein>
<proteinExistence type="predicted"/>
<evidence type="ECO:0000256" key="1">
    <source>
        <dbReference type="SAM" id="MobiDB-lite"/>
    </source>
</evidence>
<evidence type="ECO:0000313" key="2">
    <source>
        <dbReference type="EMBL" id="JAC63930.1"/>
    </source>
</evidence>
<organism evidence="2">
    <name type="scientific">Tetraselmis sp. GSL018</name>
    <dbReference type="NCBI Taxonomy" id="582737"/>
    <lineage>
        <taxon>Eukaryota</taxon>
        <taxon>Viridiplantae</taxon>
        <taxon>Chlorophyta</taxon>
        <taxon>core chlorophytes</taxon>
        <taxon>Chlorodendrophyceae</taxon>
        <taxon>Chlorodendrales</taxon>
        <taxon>Chlorodendraceae</taxon>
        <taxon>Tetraselmis</taxon>
    </lineage>
</organism>
<dbReference type="EMBL" id="GBEZ01022931">
    <property type="protein sequence ID" value="JAC63930.1"/>
    <property type="molecule type" value="Transcribed_RNA"/>
</dbReference>
<feature type="region of interest" description="Disordered" evidence="1">
    <location>
        <begin position="23"/>
        <end position="81"/>
    </location>
</feature>
<name>A0A061QZN7_9CHLO</name>
<sequence length="98" mass="10080">GRSSRGGRRSAEASAYAAAGGAISVGQRRGRHPFRSQCPRAPSLRLPDPQNPPCSPLLRPSLPTESARGGESGRRPPMTALGIARSGAFFPGAFPGSA</sequence>
<gene>
    <name evidence="2" type="ORF">TSPGSL018_19431</name>
</gene>
<feature type="non-terminal residue" evidence="2">
    <location>
        <position position="1"/>
    </location>
</feature>
<feature type="non-terminal residue" evidence="2">
    <location>
        <position position="98"/>
    </location>
</feature>
<dbReference type="AlphaFoldDB" id="A0A061QZN7"/>